<protein>
    <submittedName>
        <fullName evidence="2">Uncharacterized protein</fullName>
    </submittedName>
</protein>
<evidence type="ECO:0000256" key="1">
    <source>
        <dbReference type="SAM" id="MobiDB-lite"/>
    </source>
</evidence>
<feature type="region of interest" description="Disordered" evidence="1">
    <location>
        <begin position="1"/>
        <end position="57"/>
    </location>
</feature>
<evidence type="ECO:0000313" key="2">
    <source>
        <dbReference type="EMBL" id="MBY73366.1"/>
    </source>
</evidence>
<accession>A0A2S2Q6K0</accession>
<name>A0A2S2Q6K0_9HEMI</name>
<gene>
    <name evidence="2" type="ORF">g.167564</name>
</gene>
<reference evidence="2" key="1">
    <citation type="submission" date="2018-04" db="EMBL/GenBank/DDBJ databases">
        <title>Transcriptome assembly of Sipha flava.</title>
        <authorList>
            <person name="Scully E.D."/>
            <person name="Geib S.M."/>
            <person name="Palmer N.A."/>
            <person name="Koch K."/>
            <person name="Bradshaw J."/>
            <person name="Heng-Moss T."/>
            <person name="Sarath G."/>
        </authorList>
    </citation>
    <scope>NUCLEOTIDE SEQUENCE</scope>
</reference>
<dbReference type="EMBL" id="GGMS01004163">
    <property type="protein sequence ID" value="MBY73366.1"/>
    <property type="molecule type" value="Transcribed_RNA"/>
</dbReference>
<feature type="region of interest" description="Disordered" evidence="1">
    <location>
        <begin position="78"/>
        <end position="121"/>
    </location>
</feature>
<sequence>MRQAPEHQVDVEAAHRTAAQPASALGRLQRVQQSVPHAQQPQQPQEHLPPEAQSVQIVRRRKRRRCCYEKPAAPDHVVQQQLTQAAEERLKSKEQTTITSLYGVPPLKPSGRSRLRRHSDS</sequence>
<proteinExistence type="predicted"/>
<feature type="compositionally biased region" description="Basic residues" evidence="1">
    <location>
        <begin position="111"/>
        <end position="121"/>
    </location>
</feature>
<feature type="compositionally biased region" description="Low complexity" evidence="1">
    <location>
        <begin position="31"/>
        <end position="53"/>
    </location>
</feature>
<dbReference type="AlphaFoldDB" id="A0A2S2Q6K0"/>
<organism evidence="2">
    <name type="scientific">Sipha flava</name>
    <name type="common">yellow sugarcane aphid</name>
    <dbReference type="NCBI Taxonomy" id="143950"/>
    <lineage>
        <taxon>Eukaryota</taxon>
        <taxon>Metazoa</taxon>
        <taxon>Ecdysozoa</taxon>
        <taxon>Arthropoda</taxon>
        <taxon>Hexapoda</taxon>
        <taxon>Insecta</taxon>
        <taxon>Pterygota</taxon>
        <taxon>Neoptera</taxon>
        <taxon>Paraneoptera</taxon>
        <taxon>Hemiptera</taxon>
        <taxon>Sternorrhyncha</taxon>
        <taxon>Aphidomorpha</taxon>
        <taxon>Aphidoidea</taxon>
        <taxon>Aphididae</taxon>
        <taxon>Sipha</taxon>
    </lineage>
</organism>
<feature type="compositionally biased region" description="Basic and acidic residues" evidence="1">
    <location>
        <begin position="1"/>
        <end position="15"/>
    </location>
</feature>